<dbReference type="InterPro" id="IPR038729">
    <property type="entry name" value="Rad50/SbcC_AAA"/>
</dbReference>
<dbReference type="SUPFAM" id="SSF52540">
    <property type="entry name" value="P-loop containing nucleoside triphosphate hydrolases"/>
    <property type="match status" value="1"/>
</dbReference>
<dbReference type="AlphaFoldDB" id="A0A6H1ZF14"/>
<evidence type="ECO:0000259" key="1">
    <source>
        <dbReference type="Pfam" id="PF13476"/>
    </source>
</evidence>
<dbReference type="Pfam" id="PF13476">
    <property type="entry name" value="AAA_23"/>
    <property type="match status" value="1"/>
</dbReference>
<sequence length="431" mass="47532">MKIIQLEAQNVKRLKAIEIRPDGNLVVIGGKNGAGKSSVLDSIAYVLGGKDAIPSQPVRKGEKKATVVCELDNLIVKRTITATGGGTLTVENKEGAVFKSPQAMLDALCGELTFDPLEFSRMSARKQAETLKGLVGLDFSELENERQSLYDERTRINTDGKALKARFEGMQEYPEAPEMEVSVSGLMGELKERESVNHENEKQRLMLRQGIDDLKNQGIELGHLSEQITDLQVRIDELKRLEAAKAKKIGITKTSIEKAKPRIDALQDADEEEIRDQIGNAETVNQQVRSNRIRKDLSETLKTKRAESETLADQIHKIDDSKTSQLATAKFPVDGLSFSASEVLYNEIPFNQASSAEQLRVSVAMGIAMNPKLKVLLIRDGSLLDEDNLKMMADMAQEADAQIWLERVGKGQEVSVIIEDGEVQDGKSAMA</sequence>
<proteinExistence type="predicted"/>
<organism evidence="2">
    <name type="scientific">viral metagenome</name>
    <dbReference type="NCBI Taxonomy" id="1070528"/>
    <lineage>
        <taxon>unclassified sequences</taxon>
        <taxon>metagenomes</taxon>
        <taxon>organismal metagenomes</taxon>
    </lineage>
</organism>
<name>A0A6H1ZF14_9ZZZZ</name>
<dbReference type="InterPro" id="IPR027417">
    <property type="entry name" value="P-loop_NTPase"/>
</dbReference>
<accession>A0A6H1ZF14</accession>
<dbReference type="Gene3D" id="3.40.50.300">
    <property type="entry name" value="P-loop containing nucleotide triphosphate hydrolases"/>
    <property type="match status" value="1"/>
</dbReference>
<dbReference type="GO" id="GO:0016887">
    <property type="term" value="F:ATP hydrolysis activity"/>
    <property type="evidence" value="ECO:0007669"/>
    <property type="project" value="InterPro"/>
</dbReference>
<evidence type="ECO:0000313" key="2">
    <source>
        <dbReference type="EMBL" id="QJA45967.1"/>
    </source>
</evidence>
<gene>
    <name evidence="2" type="ORF">TM448A00289_0034</name>
</gene>
<reference evidence="2" key="1">
    <citation type="submission" date="2020-03" db="EMBL/GenBank/DDBJ databases">
        <title>The deep terrestrial virosphere.</title>
        <authorList>
            <person name="Holmfeldt K."/>
            <person name="Nilsson E."/>
            <person name="Simone D."/>
            <person name="Lopez-Fernandez M."/>
            <person name="Wu X."/>
            <person name="de Brujin I."/>
            <person name="Lundin D."/>
            <person name="Andersson A."/>
            <person name="Bertilsson S."/>
            <person name="Dopson M."/>
        </authorList>
    </citation>
    <scope>NUCLEOTIDE SEQUENCE</scope>
    <source>
        <strain evidence="2">TM448A00289</strain>
    </source>
</reference>
<dbReference type="EMBL" id="MT144000">
    <property type="protein sequence ID" value="QJA45967.1"/>
    <property type="molecule type" value="Genomic_DNA"/>
</dbReference>
<feature type="domain" description="Rad50/SbcC-type AAA" evidence="1">
    <location>
        <begin position="6"/>
        <end position="270"/>
    </location>
</feature>
<dbReference type="GO" id="GO:0006302">
    <property type="term" value="P:double-strand break repair"/>
    <property type="evidence" value="ECO:0007669"/>
    <property type="project" value="InterPro"/>
</dbReference>
<protein>
    <submittedName>
        <fullName evidence="2">Putative ATPase domain containing protein</fullName>
    </submittedName>
</protein>